<sequence>MANPLSKAALKKKYDEYRKAVKEGRMTRKEMETQGRIMAASYKANKGKAKPAPKAKPAASKPAASKPSSSDSNGRSRFFRSSSGTYGQNMPSQPALKGKPKRSSFPAGRAGQAQYAAALRRYNKPATTPKRRPRLSIADRRRARRSSR</sequence>
<feature type="compositionally biased region" description="Basic and acidic residues" evidence="1">
    <location>
        <begin position="18"/>
        <end position="33"/>
    </location>
</feature>
<name>A0A345AYC9_9CAUD</name>
<protein>
    <submittedName>
        <fullName evidence="2">Uncharacterized protein</fullName>
    </submittedName>
</protein>
<feature type="compositionally biased region" description="Low complexity" evidence="1">
    <location>
        <begin position="54"/>
        <end position="84"/>
    </location>
</feature>
<feature type="compositionally biased region" description="Low complexity" evidence="1">
    <location>
        <begin position="107"/>
        <end position="120"/>
    </location>
</feature>
<feature type="region of interest" description="Disordered" evidence="1">
    <location>
        <begin position="18"/>
        <end position="148"/>
    </location>
</feature>
<reference evidence="2" key="1">
    <citation type="submission" date="2018-06" db="EMBL/GenBank/DDBJ databases">
        <authorList>
            <person name="Zhirakovskaya E."/>
        </authorList>
    </citation>
    <scope>NUCLEOTIDE SEQUENCE [LARGE SCALE GENOMIC DNA]</scope>
</reference>
<evidence type="ECO:0000256" key="1">
    <source>
        <dbReference type="SAM" id="MobiDB-lite"/>
    </source>
</evidence>
<dbReference type="Proteomes" id="UP000255828">
    <property type="component" value="Segment"/>
</dbReference>
<organism evidence="2">
    <name type="scientific">Synechococcus T7-like phage S-TIP37</name>
    <dbReference type="NCBI Taxonomy" id="1332145"/>
    <lineage>
        <taxon>Viruses</taxon>
        <taxon>Duplodnaviria</taxon>
        <taxon>Heunggongvirae</taxon>
        <taxon>Uroviricota</taxon>
        <taxon>Caudoviricetes</taxon>
        <taxon>Autographivirales</taxon>
        <taxon>Sechaudvirinae</taxon>
        <taxon>Igirivirus</taxon>
        <taxon>Igirivirus STIP37</taxon>
    </lineage>
</organism>
<dbReference type="EMBL" id="MH540083">
    <property type="protein sequence ID" value="AXF42109.1"/>
    <property type="molecule type" value="Genomic_DNA"/>
</dbReference>
<evidence type="ECO:0000313" key="2">
    <source>
        <dbReference type="EMBL" id="AXF42109.1"/>
    </source>
</evidence>
<accession>A0A345AYC9</accession>
<evidence type="ECO:0000313" key="3">
    <source>
        <dbReference type="Proteomes" id="UP000255828"/>
    </source>
</evidence>
<keyword evidence="3" id="KW-1185">Reference proteome</keyword>
<gene>
    <name evidence="2" type="ORF">STIP37_51</name>
</gene>
<proteinExistence type="predicted"/>